<name>A0A0F0LZM9_9MICO</name>
<keyword evidence="6" id="KW-1185">Reference proteome</keyword>
<evidence type="ECO:0000259" key="4">
    <source>
        <dbReference type="PROSITE" id="PS51186"/>
    </source>
</evidence>
<dbReference type="NCBIfam" id="TIGR01575">
    <property type="entry name" value="rimI"/>
    <property type="match status" value="1"/>
</dbReference>
<dbReference type="PANTHER" id="PTHR43877">
    <property type="entry name" value="AMINOALKYLPHOSPHONATE N-ACETYLTRANSFERASE-RELATED-RELATED"/>
    <property type="match status" value="1"/>
</dbReference>
<accession>A0A0F0LZM9</accession>
<dbReference type="EMBL" id="JYIY01000060">
    <property type="protein sequence ID" value="KJL38823.1"/>
    <property type="molecule type" value="Genomic_DNA"/>
</dbReference>
<dbReference type="InterPro" id="IPR050832">
    <property type="entry name" value="Bact_Acetyltransf"/>
</dbReference>
<dbReference type="SUPFAM" id="SSF55729">
    <property type="entry name" value="Acyl-CoA N-acyltransferases (Nat)"/>
    <property type="match status" value="1"/>
</dbReference>
<dbReference type="CDD" id="cd04301">
    <property type="entry name" value="NAT_SF"/>
    <property type="match status" value="1"/>
</dbReference>
<protein>
    <submittedName>
        <fullName evidence="5">Mycothiol acetyltransferase</fullName>
        <ecNumber evidence="5">2.3.1.189</ecNumber>
    </submittedName>
</protein>
<proteinExistence type="predicted"/>
<dbReference type="EC" id="2.3.1.189" evidence="5"/>
<evidence type="ECO:0000256" key="2">
    <source>
        <dbReference type="ARBA" id="ARBA00023315"/>
    </source>
</evidence>
<reference evidence="5 6" key="1">
    <citation type="submission" date="2015-02" db="EMBL/GenBank/DDBJ databases">
        <title>Draft genome sequences of ten Microbacterium spp. with emphasis on heavy metal contaminated environments.</title>
        <authorList>
            <person name="Corretto E."/>
        </authorList>
    </citation>
    <scope>NUCLEOTIDE SEQUENCE [LARGE SCALE GENOMIC DNA]</scope>
    <source>
        <strain evidence="5 6">DSM 18659</strain>
    </source>
</reference>
<sequence length="178" mass="19212">MIRDATLDDLAAIMALEHAAFPTDAWSEPMMREELRSPHGRYYVVEQAGRLVGYAGLRAPKGGRDGDIQTIALESAARGRGQGRALLRHLLAEAAARCVAEVFLEVRDDNPVAQALYRSEGFVEVGRRPRYYQPDDVDAIVMSLDVAAWRGAAEDTAAAQSPAAGEGPADTARGAWCT</sequence>
<comment type="caution">
    <text evidence="5">The sequence shown here is derived from an EMBL/GenBank/DDBJ whole genome shotgun (WGS) entry which is preliminary data.</text>
</comment>
<dbReference type="GO" id="GO:0008080">
    <property type="term" value="F:N-acetyltransferase activity"/>
    <property type="evidence" value="ECO:0007669"/>
    <property type="project" value="InterPro"/>
</dbReference>
<gene>
    <name evidence="5" type="primary">mshD_2</name>
    <name evidence="5" type="ORF">RR49_00623</name>
</gene>
<keyword evidence="2 5" id="KW-0012">Acyltransferase</keyword>
<evidence type="ECO:0000313" key="6">
    <source>
        <dbReference type="Proteomes" id="UP000033451"/>
    </source>
</evidence>
<dbReference type="Pfam" id="PF00583">
    <property type="entry name" value="Acetyltransf_1"/>
    <property type="match status" value="1"/>
</dbReference>
<organism evidence="5 6">
    <name type="scientific">Microbacterium ginsengisoli</name>
    <dbReference type="NCBI Taxonomy" id="400772"/>
    <lineage>
        <taxon>Bacteria</taxon>
        <taxon>Bacillati</taxon>
        <taxon>Actinomycetota</taxon>
        <taxon>Actinomycetes</taxon>
        <taxon>Micrococcales</taxon>
        <taxon>Microbacteriaceae</taxon>
        <taxon>Microbacterium</taxon>
    </lineage>
</organism>
<evidence type="ECO:0000313" key="5">
    <source>
        <dbReference type="EMBL" id="KJL38823.1"/>
    </source>
</evidence>
<dbReference type="GO" id="GO:0035447">
    <property type="term" value="F:mycothiol synthase activity"/>
    <property type="evidence" value="ECO:0007669"/>
    <property type="project" value="UniProtKB-EC"/>
</dbReference>
<dbReference type="Proteomes" id="UP000033451">
    <property type="component" value="Unassembled WGS sequence"/>
</dbReference>
<feature type="domain" description="N-acetyltransferase" evidence="4">
    <location>
        <begin position="1"/>
        <end position="147"/>
    </location>
</feature>
<feature type="region of interest" description="Disordered" evidence="3">
    <location>
        <begin position="158"/>
        <end position="178"/>
    </location>
</feature>
<keyword evidence="1 5" id="KW-0808">Transferase</keyword>
<dbReference type="Gene3D" id="3.40.630.30">
    <property type="match status" value="1"/>
</dbReference>
<dbReference type="InterPro" id="IPR000182">
    <property type="entry name" value="GNAT_dom"/>
</dbReference>
<dbReference type="AlphaFoldDB" id="A0A0F0LZM9"/>
<dbReference type="PROSITE" id="PS51186">
    <property type="entry name" value="GNAT"/>
    <property type="match status" value="1"/>
</dbReference>
<dbReference type="InterPro" id="IPR006464">
    <property type="entry name" value="AcTrfase_RimI/Ard1"/>
</dbReference>
<dbReference type="RefSeq" id="WP_048809328.1">
    <property type="nucleotide sequence ID" value="NZ_JYIY01000060.1"/>
</dbReference>
<evidence type="ECO:0000256" key="3">
    <source>
        <dbReference type="SAM" id="MobiDB-lite"/>
    </source>
</evidence>
<dbReference type="STRING" id="400772.RR49_00623"/>
<dbReference type="PATRIC" id="fig|400772.4.peg.658"/>
<dbReference type="InterPro" id="IPR016181">
    <property type="entry name" value="Acyl_CoA_acyltransferase"/>
</dbReference>
<evidence type="ECO:0000256" key="1">
    <source>
        <dbReference type="ARBA" id="ARBA00022679"/>
    </source>
</evidence>